<dbReference type="Proteomes" id="UP001153636">
    <property type="component" value="Chromosome 3"/>
</dbReference>
<evidence type="ECO:0000313" key="3">
    <source>
        <dbReference type="Proteomes" id="UP001153636"/>
    </source>
</evidence>
<keyword evidence="3" id="KW-1185">Reference proteome</keyword>
<organism evidence="2 3">
    <name type="scientific">Psylliodes chrysocephalus</name>
    <dbReference type="NCBI Taxonomy" id="3402493"/>
    <lineage>
        <taxon>Eukaryota</taxon>
        <taxon>Metazoa</taxon>
        <taxon>Ecdysozoa</taxon>
        <taxon>Arthropoda</taxon>
        <taxon>Hexapoda</taxon>
        <taxon>Insecta</taxon>
        <taxon>Pterygota</taxon>
        <taxon>Neoptera</taxon>
        <taxon>Endopterygota</taxon>
        <taxon>Coleoptera</taxon>
        <taxon>Polyphaga</taxon>
        <taxon>Cucujiformia</taxon>
        <taxon>Chrysomeloidea</taxon>
        <taxon>Chrysomelidae</taxon>
        <taxon>Galerucinae</taxon>
        <taxon>Alticini</taxon>
        <taxon>Psylliodes</taxon>
    </lineage>
</organism>
<gene>
    <name evidence="2" type="ORF">PSYICH_LOCUS9378</name>
</gene>
<feature type="region of interest" description="Disordered" evidence="1">
    <location>
        <begin position="51"/>
        <end position="70"/>
    </location>
</feature>
<sequence length="188" mass="21994">MCLFLDLEDNCIRLTYGELFQIFQSFPENNLNTKLKRLQLSILEQTGRDIFPDDEKKNSSRERSKRLKTSDLQCGRSVQELAYYYATQMKFRAERNTDAYKIIRDITNINIKIKEYRNALDETKNAAFKLSSVEAVSLIIKAKLSKNQYNLIKQRTRKKAVIYISRYKKVLQAKKNATLIVVTVGLHQ</sequence>
<dbReference type="EMBL" id="OV651815">
    <property type="protein sequence ID" value="CAH1108329.1"/>
    <property type="molecule type" value="Genomic_DNA"/>
</dbReference>
<protein>
    <submittedName>
        <fullName evidence="2">Uncharacterized protein</fullName>
    </submittedName>
</protein>
<accession>A0A9P0CU35</accession>
<reference evidence="2" key="1">
    <citation type="submission" date="2022-01" db="EMBL/GenBank/DDBJ databases">
        <authorList>
            <person name="King R."/>
        </authorList>
    </citation>
    <scope>NUCLEOTIDE SEQUENCE</scope>
</reference>
<dbReference type="AlphaFoldDB" id="A0A9P0CU35"/>
<evidence type="ECO:0000256" key="1">
    <source>
        <dbReference type="SAM" id="MobiDB-lite"/>
    </source>
</evidence>
<evidence type="ECO:0000313" key="2">
    <source>
        <dbReference type="EMBL" id="CAH1108329.1"/>
    </source>
</evidence>
<proteinExistence type="predicted"/>
<feature type="compositionally biased region" description="Basic and acidic residues" evidence="1">
    <location>
        <begin position="51"/>
        <end position="62"/>
    </location>
</feature>
<name>A0A9P0CU35_9CUCU</name>